<proteinExistence type="predicted"/>
<organism evidence="1 2">
    <name type="scientific">Arcticibacter tournemirensis</name>
    <dbReference type="NCBI Taxonomy" id="699437"/>
    <lineage>
        <taxon>Bacteria</taxon>
        <taxon>Pseudomonadati</taxon>
        <taxon>Bacteroidota</taxon>
        <taxon>Sphingobacteriia</taxon>
        <taxon>Sphingobacteriales</taxon>
        <taxon>Sphingobacteriaceae</taxon>
        <taxon>Arcticibacter</taxon>
    </lineage>
</organism>
<accession>A0A5M9HBB3</accession>
<dbReference type="Gene3D" id="2.40.70.10">
    <property type="entry name" value="Acid Proteases"/>
    <property type="match status" value="1"/>
</dbReference>
<evidence type="ECO:0008006" key="3">
    <source>
        <dbReference type="Google" id="ProtNLM"/>
    </source>
</evidence>
<dbReference type="OrthoDB" id="1100862at2"/>
<keyword evidence="2" id="KW-1185">Reference proteome</keyword>
<protein>
    <recommendedName>
        <fullName evidence="3">Aspartyl protease</fullName>
    </recommendedName>
</protein>
<name>A0A5M9HBB3_9SPHI</name>
<dbReference type="InterPro" id="IPR021109">
    <property type="entry name" value="Peptidase_aspartic_dom_sf"/>
</dbReference>
<evidence type="ECO:0000313" key="1">
    <source>
        <dbReference type="EMBL" id="KAA8483555.1"/>
    </source>
</evidence>
<dbReference type="Proteomes" id="UP000322918">
    <property type="component" value="Unassembled WGS sequence"/>
</dbReference>
<dbReference type="EMBL" id="VWNE01000011">
    <property type="protein sequence ID" value="KAA8483555.1"/>
    <property type="molecule type" value="Genomic_DNA"/>
</dbReference>
<sequence length="492" mass="56703">MDRQNFTTEIPVIIINRIRLDMKRLLLTLSLAFSFILTSNAQRNFVLSSNARRDYVRELVDLMQQGRCFDAREFREQYADKLPVNDKTLDALYKAHMSMFFNKPDSAAIYIEDLIANHELKIGPGISPYYGKLLSIYDSQQRFSDGVIVCDKYLDYLRRNPFFRDHDFIRNETNSIEKTKKTFKYRDLIEPRIKIERDNSGKGKTIRINDSELIRFNASYNGVTAETTFDTGFSAYFTITRSLADKLGTKLVNKNQDSVQMFNGVPRKMRVEVIDQVDFGGIRLHNIPVVVFNDPFTSRLSDTLNAKMKSSVEKIFNNDQVIMGLPAMKLVGRFDFDWEKQTVSFPVNNEKTGPDDSSNIFLIDNNPFVKLKINGLSWTGHLDVGSNDLLTIPFSFYNKNKKMIEIDSVTQKKPYEYQTLTSSGFNIPHELVKDANIYLNGRRINYAVGEVLVLDRNVHFNIFDGVAGVKLFKRLAPRISFDFDNMRVTALN</sequence>
<evidence type="ECO:0000313" key="2">
    <source>
        <dbReference type="Proteomes" id="UP000322918"/>
    </source>
</evidence>
<dbReference type="Pfam" id="PF13650">
    <property type="entry name" value="Asp_protease_2"/>
    <property type="match status" value="1"/>
</dbReference>
<comment type="caution">
    <text evidence="1">The sequence shown here is derived from an EMBL/GenBank/DDBJ whole genome shotgun (WGS) entry which is preliminary data.</text>
</comment>
<dbReference type="InterPro" id="IPR034122">
    <property type="entry name" value="Retropepsin-like_bacterial"/>
</dbReference>
<reference evidence="1 2" key="1">
    <citation type="submission" date="2019-09" db="EMBL/GenBank/DDBJ databases">
        <title>Pararcticibacter amylolyticus gen. nov., sp. nov., isolated from a rottenly hemp rope, and reclassification of Pedobacter tournemirensis as Pararcticibacter tournemirensis comb. nov.</title>
        <authorList>
            <person name="Cai Y."/>
        </authorList>
    </citation>
    <scope>NUCLEOTIDE SEQUENCE [LARGE SCALE GENOMIC DNA]</scope>
    <source>
        <strain evidence="1 2">TF5-37.2-LB10</strain>
    </source>
</reference>
<dbReference type="CDD" id="cd05483">
    <property type="entry name" value="retropepsin_like_bacteria"/>
    <property type="match status" value="1"/>
</dbReference>
<dbReference type="AlphaFoldDB" id="A0A5M9HBB3"/>
<gene>
    <name evidence="1" type="ORF">F1649_08240</name>
</gene>